<sequence>MSGAAAHEPPGAATGAPRAGGPAARLRGAWFPLLLFAALAVALCFLALPVLAIFLDTGPARLVASLGDPSSREALRLSLITTTIAVGIVVAVGTPAAYLLATRRFRGRELVVTVLELPLVLPPAVAGIGLLAALGPQGILGGLLDDLGIRLVLETAGVVVALVFVSAPFHLRAAQSAFAAVDRRWLEASRTLGAGEARTFARVAVPAALPGLAAGVALAWGRALGEFGATLMFAGSFRGITQTVPLAIYDRFATDFDGALALSAVLVVVSAALLLSVKLLARDHGADALR</sequence>
<dbReference type="Proteomes" id="UP000585272">
    <property type="component" value="Unassembled WGS sequence"/>
</dbReference>
<evidence type="ECO:0000259" key="11">
    <source>
        <dbReference type="PROSITE" id="PS50928"/>
    </source>
</evidence>
<dbReference type="RefSeq" id="WP_343075605.1">
    <property type="nucleotide sequence ID" value="NZ_JACHNU010000004.1"/>
</dbReference>
<accession>A0A840IHS3</accession>
<feature type="transmembrane region" description="Helical" evidence="9">
    <location>
        <begin position="147"/>
        <end position="167"/>
    </location>
</feature>
<keyword evidence="13" id="KW-1185">Reference proteome</keyword>
<evidence type="ECO:0000256" key="8">
    <source>
        <dbReference type="ARBA" id="ARBA00023136"/>
    </source>
</evidence>
<organism evidence="12 13">
    <name type="scientific">Conexibacter arvalis</name>
    <dbReference type="NCBI Taxonomy" id="912552"/>
    <lineage>
        <taxon>Bacteria</taxon>
        <taxon>Bacillati</taxon>
        <taxon>Actinomycetota</taxon>
        <taxon>Thermoleophilia</taxon>
        <taxon>Solirubrobacterales</taxon>
        <taxon>Conexibacteraceae</taxon>
        <taxon>Conexibacter</taxon>
    </lineage>
</organism>
<dbReference type="AlphaFoldDB" id="A0A840IHS3"/>
<dbReference type="InterPro" id="IPR035906">
    <property type="entry name" value="MetI-like_sf"/>
</dbReference>
<evidence type="ECO:0000256" key="6">
    <source>
        <dbReference type="ARBA" id="ARBA00022692"/>
    </source>
</evidence>
<dbReference type="NCBIfam" id="TIGR02141">
    <property type="entry name" value="modB_ABC"/>
    <property type="match status" value="1"/>
</dbReference>
<feature type="transmembrane region" description="Helical" evidence="9">
    <location>
        <begin position="110"/>
        <end position="135"/>
    </location>
</feature>
<dbReference type="EMBL" id="JACHNU010000004">
    <property type="protein sequence ID" value="MBB4663604.1"/>
    <property type="molecule type" value="Genomic_DNA"/>
</dbReference>
<reference evidence="12 13" key="1">
    <citation type="submission" date="2020-08" db="EMBL/GenBank/DDBJ databases">
        <title>Genomic Encyclopedia of Archaeal and Bacterial Type Strains, Phase II (KMG-II): from individual species to whole genera.</title>
        <authorList>
            <person name="Goeker M."/>
        </authorList>
    </citation>
    <scope>NUCLEOTIDE SEQUENCE [LARGE SCALE GENOMIC DNA]</scope>
    <source>
        <strain evidence="12 13">DSM 23288</strain>
    </source>
</reference>
<dbReference type="Gene3D" id="1.10.3720.10">
    <property type="entry name" value="MetI-like"/>
    <property type="match status" value="1"/>
</dbReference>
<evidence type="ECO:0000256" key="1">
    <source>
        <dbReference type="ARBA" id="ARBA00004651"/>
    </source>
</evidence>
<evidence type="ECO:0000256" key="2">
    <source>
        <dbReference type="ARBA" id="ARBA00007069"/>
    </source>
</evidence>
<keyword evidence="4 10" id="KW-1003">Cell membrane</keyword>
<dbReference type="InterPro" id="IPR000515">
    <property type="entry name" value="MetI-like"/>
</dbReference>
<comment type="subcellular location">
    <subcellularLocation>
        <location evidence="1 9">Cell membrane</location>
        <topology evidence="1 9">Multi-pass membrane protein</topology>
    </subcellularLocation>
</comment>
<dbReference type="InterPro" id="IPR006469">
    <property type="entry name" value="NifC_ABC_porter"/>
</dbReference>
<feature type="transmembrane region" description="Helical" evidence="9">
    <location>
        <begin position="259"/>
        <end position="281"/>
    </location>
</feature>
<feature type="transmembrane region" description="Helical" evidence="9">
    <location>
        <begin position="200"/>
        <end position="221"/>
    </location>
</feature>
<evidence type="ECO:0000256" key="10">
    <source>
        <dbReference type="RuleBase" id="RU365097"/>
    </source>
</evidence>
<comment type="similarity">
    <text evidence="2 10">Belongs to the binding-protein-dependent transport system permease family. CysTW subfamily.</text>
</comment>
<feature type="domain" description="ABC transmembrane type-1" evidence="11">
    <location>
        <begin position="75"/>
        <end position="277"/>
    </location>
</feature>
<dbReference type="PANTHER" id="PTHR30183">
    <property type="entry name" value="MOLYBDENUM TRANSPORT SYSTEM PERMEASE PROTEIN MODB"/>
    <property type="match status" value="1"/>
</dbReference>
<protein>
    <recommendedName>
        <fullName evidence="10">Molybdenum transport system permease</fullName>
    </recommendedName>
</protein>
<comment type="function">
    <text evidence="10">Part of the binding-protein-dependent transport system for molybdenum; probably responsible for the translocation of the substrate across the membrane.</text>
</comment>
<keyword evidence="6 9" id="KW-0812">Transmembrane</keyword>
<dbReference type="SUPFAM" id="SSF161098">
    <property type="entry name" value="MetI-like"/>
    <property type="match status" value="1"/>
</dbReference>
<keyword evidence="5 10" id="KW-0500">Molybdenum</keyword>
<evidence type="ECO:0000256" key="7">
    <source>
        <dbReference type="ARBA" id="ARBA00022989"/>
    </source>
</evidence>
<evidence type="ECO:0000313" key="12">
    <source>
        <dbReference type="EMBL" id="MBB4663604.1"/>
    </source>
</evidence>
<feature type="transmembrane region" description="Helical" evidence="9">
    <location>
        <begin position="33"/>
        <end position="55"/>
    </location>
</feature>
<evidence type="ECO:0000256" key="4">
    <source>
        <dbReference type="ARBA" id="ARBA00022475"/>
    </source>
</evidence>
<proteinExistence type="inferred from homology"/>
<name>A0A840IHS3_9ACTN</name>
<dbReference type="GO" id="GO:0015098">
    <property type="term" value="F:molybdate ion transmembrane transporter activity"/>
    <property type="evidence" value="ECO:0007669"/>
    <property type="project" value="UniProtKB-UniRule"/>
</dbReference>
<gene>
    <name evidence="12" type="ORF">BDZ31_003199</name>
</gene>
<dbReference type="GO" id="GO:0005886">
    <property type="term" value="C:plasma membrane"/>
    <property type="evidence" value="ECO:0007669"/>
    <property type="project" value="UniProtKB-SubCell"/>
</dbReference>
<dbReference type="PANTHER" id="PTHR30183:SF3">
    <property type="entry name" value="MOLYBDENUM TRANSPORT SYSTEM PERMEASE PROTEIN MODB"/>
    <property type="match status" value="1"/>
</dbReference>
<keyword evidence="8 9" id="KW-0472">Membrane</keyword>
<evidence type="ECO:0000256" key="3">
    <source>
        <dbReference type="ARBA" id="ARBA00022448"/>
    </source>
</evidence>
<keyword evidence="3 9" id="KW-0813">Transport</keyword>
<dbReference type="NCBIfam" id="TIGR01581">
    <property type="entry name" value="Mo_ABC_porter"/>
    <property type="match status" value="1"/>
</dbReference>
<feature type="transmembrane region" description="Helical" evidence="9">
    <location>
        <begin position="75"/>
        <end position="98"/>
    </location>
</feature>
<dbReference type="PROSITE" id="PS50928">
    <property type="entry name" value="ABC_TM1"/>
    <property type="match status" value="1"/>
</dbReference>
<evidence type="ECO:0000256" key="5">
    <source>
        <dbReference type="ARBA" id="ARBA00022505"/>
    </source>
</evidence>
<dbReference type="Pfam" id="PF00528">
    <property type="entry name" value="BPD_transp_1"/>
    <property type="match status" value="1"/>
</dbReference>
<comment type="caution">
    <text evidence="12">The sequence shown here is derived from an EMBL/GenBank/DDBJ whole genome shotgun (WGS) entry which is preliminary data.</text>
</comment>
<evidence type="ECO:0000313" key="13">
    <source>
        <dbReference type="Proteomes" id="UP000585272"/>
    </source>
</evidence>
<dbReference type="CDD" id="cd06261">
    <property type="entry name" value="TM_PBP2"/>
    <property type="match status" value="1"/>
</dbReference>
<keyword evidence="7 9" id="KW-1133">Transmembrane helix</keyword>
<evidence type="ECO:0000256" key="9">
    <source>
        <dbReference type="RuleBase" id="RU363032"/>
    </source>
</evidence>
<dbReference type="InterPro" id="IPR011867">
    <property type="entry name" value="ModB_ABC"/>
</dbReference>